<accession>D4DV28</accession>
<gene>
    <name evidence="2" type="ORF">NEIELOOT_02944</name>
</gene>
<name>D4DV28_NEIEG</name>
<reference evidence="2 3" key="1">
    <citation type="submission" date="2010-02" db="EMBL/GenBank/DDBJ databases">
        <authorList>
            <person name="Weinstock G."/>
            <person name="Sodergren E."/>
            <person name="Clifton S."/>
            <person name="Fulton L."/>
            <person name="Fulton B."/>
            <person name="Courtney L."/>
            <person name="Fronick C."/>
            <person name="Harrison M."/>
            <person name="Strong C."/>
            <person name="Farmer C."/>
            <person name="Delahaunty K."/>
            <person name="Markovic C."/>
            <person name="Hall O."/>
            <person name="Minx P."/>
            <person name="Tomlinson C."/>
            <person name="Mitreva M."/>
            <person name="Nelson J."/>
            <person name="Hou S."/>
            <person name="Wollam A."/>
            <person name="Pepin K.H."/>
            <person name="Johnson M."/>
            <person name="Bhonagiri V."/>
            <person name="Zhang X."/>
            <person name="Suruliraj S."/>
            <person name="Warren W."/>
            <person name="Chinwalla A."/>
            <person name="Mardis E.R."/>
            <person name="Wilson R.K."/>
        </authorList>
    </citation>
    <scope>NUCLEOTIDE SEQUENCE [LARGE SCALE GENOMIC DNA]</scope>
    <source>
        <strain evidence="2 3">ATCC 29315</strain>
    </source>
</reference>
<dbReference type="AlphaFoldDB" id="D4DV28"/>
<dbReference type="Proteomes" id="UP000005536">
    <property type="component" value="Unassembled WGS sequence"/>
</dbReference>
<evidence type="ECO:0000313" key="2">
    <source>
        <dbReference type="EMBL" id="EFE48305.1"/>
    </source>
</evidence>
<evidence type="ECO:0000313" key="3">
    <source>
        <dbReference type="Proteomes" id="UP000005536"/>
    </source>
</evidence>
<sequence length="61" mass="6416">MNGGRCRNPAPGANRQTGGFGKLIQPPCGPMSGRDGRFQDGISGCAGLYGNRHLRPSEKLC</sequence>
<evidence type="ECO:0000256" key="1">
    <source>
        <dbReference type="SAM" id="MobiDB-lite"/>
    </source>
</evidence>
<comment type="caution">
    <text evidence="2">The sequence shown here is derived from an EMBL/GenBank/DDBJ whole genome shotgun (WGS) entry which is preliminary data.</text>
</comment>
<protein>
    <submittedName>
        <fullName evidence="2">Uncharacterized protein</fullName>
    </submittedName>
</protein>
<organism evidence="2 3">
    <name type="scientific">Neisseria elongata subsp. glycolytica ATCC 29315</name>
    <dbReference type="NCBI Taxonomy" id="546263"/>
    <lineage>
        <taxon>Bacteria</taxon>
        <taxon>Pseudomonadati</taxon>
        <taxon>Pseudomonadota</taxon>
        <taxon>Betaproteobacteria</taxon>
        <taxon>Neisseriales</taxon>
        <taxon>Neisseriaceae</taxon>
        <taxon>Neisseria</taxon>
    </lineage>
</organism>
<proteinExistence type="predicted"/>
<dbReference type="EMBL" id="ADBF01000256">
    <property type="protein sequence ID" value="EFE48305.1"/>
    <property type="molecule type" value="Genomic_DNA"/>
</dbReference>
<feature type="region of interest" description="Disordered" evidence="1">
    <location>
        <begin position="1"/>
        <end position="35"/>
    </location>
</feature>